<keyword evidence="1" id="KW-0678">Repressor</keyword>
<dbReference type="PANTHER" id="PTHR30204">
    <property type="entry name" value="REDOX-CYCLING DRUG-SENSING TRANSCRIPTIONAL ACTIVATOR SOXR"/>
    <property type="match status" value="1"/>
</dbReference>
<dbReference type="PROSITE" id="PS50937">
    <property type="entry name" value="HTH_MERR_2"/>
    <property type="match status" value="1"/>
</dbReference>
<dbReference type="GO" id="GO:0003677">
    <property type="term" value="F:DNA binding"/>
    <property type="evidence" value="ECO:0007669"/>
    <property type="project" value="UniProtKB-KW"/>
</dbReference>
<dbReference type="GO" id="GO:0003700">
    <property type="term" value="F:DNA-binding transcription factor activity"/>
    <property type="evidence" value="ECO:0007669"/>
    <property type="project" value="InterPro"/>
</dbReference>
<dbReference type="RefSeq" id="WP_131311261.1">
    <property type="nucleotide sequence ID" value="NZ_SJFN01000038.1"/>
</dbReference>
<evidence type="ECO:0000256" key="4">
    <source>
        <dbReference type="ARBA" id="ARBA00023163"/>
    </source>
</evidence>
<dbReference type="EMBL" id="SJFN01000038">
    <property type="protein sequence ID" value="TBW33871.1"/>
    <property type="molecule type" value="Genomic_DNA"/>
</dbReference>
<evidence type="ECO:0000256" key="2">
    <source>
        <dbReference type="ARBA" id="ARBA00023015"/>
    </source>
</evidence>
<evidence type="ECO:0000256" key="1">
    <source>
        <dbReference type="ARBA" id="ARBA00022491"/>
    </source>
</evidence>
<evidence type="ECO:0000256" key="3">
    <source>
        <dbReference type="ARBA" id="ARBA00023125"/>
    </source>
</evidence>
<dbReference type="SMART" id="SM00422">
    <property type="entry name" value="HTH_MERR"/>
    <property type="match status" value="1"/>
</dbReference>
<keyword evidence="7" id="KW-1185">Reference proteome</keyword>
<dbReference type="AlphaFoldDB" id="A0A4Q9VFX6"/>
<dbReference type="InterPro" id="IPR009061">
    <property type="entry name" value="DNA-bd_dom_put_sf"/>
</dbReference>
<comment type="caution">
    <text evidence="6">The sequence shown here is derived from an EMBL/GenBank/DDBJ whole genome shotgun (WGS) entry which is preliminary data.</text>
</comment>
<dbReference type="PANTHER" id="PTHR30204:SF69">
    <property type="entry name" value="MERR-FAMILY TRANSCRIPTIONAL REGULATOR"/>
    <property type="match status" value="1"/>
</dbReference>
<dbReference type="InterPro" id="IPR000551">
    <property type="entry name" value="MerR-type_HTH_dom"/>
</dbReference>
<dbReference type="Proteomes" id="UP000292781">
    <property type="component" value="Unassembled WGS sequence"/>
</dbReference>
<dbReference type="InterPro" id="IPR047057">
    <property type="entry name" value="MerR_fam"/>
</dbReference>
<dbReference type="PROSITE" id="PS00552">
    <property type="entry name" value="HTH_MERR_1"/>
    <property type="match status" value="1"/>
</dbReference>
<dbReference type="Pfam" id="PF13411">
    <property type="entry name" value="MerR_1"/>
    <property type="match status" value="1"/>
</dbReference>
<proteinExistence type="predicted"/>
<feature type="domain" description="HTH merR-type" evidence="5">
    <location>
        <begin position="71"/>
        <end position="138"/>
    </location>
</feature>
<protein>
    <submittedName>
        <fullName evidence="6">MerR family transcriptional regulator</fullName>
    </submittedName>
</protein>
<keyword evidence="2" id="KW-0805">Transcription regulation</keyword>
<evidence type="ECO:0000313" key="6">
    <source>
        <dbReference type="EMBL" id="TBW33871.1"/>
    </source>
</evidence>
<evidence type="ECO:0000259" key="5">
    <source>
        <dbReference type="PROSITE" id="PS50937"/>
    </source>
</evidence>
<name>A0A4Q9VFX6_9HYPH</name>
<dbReference type="OrthoDB" id="9803659at2"/>
<dbReference type="SUPFAM" id="SSF46955">
    <property type="entry name" value="Putative DNA-binding domain"/>
    <property type="match status" value="1"/>
</dbReference>
<accession>A0A4Q9VFX6</accession>
<reference evidence="6 7" key="1">
    <citation type="submission" date="2019-02" db="EMBL/GenBank/DDBJ databases">
        <title>Siculibacillus lacustris gen. nov., sp. nov., a new rosette-forming bacterium isolated from a freshwater crater lake (Lake St. Ana, Romania).</title>
        <authorList>
            <person name="Felfoldi T."/>
            <person name="Marton Z."/>
            <person name="Szabo A."/>
            <person name="Mentes A."/>
            <person name="Boka K."/>
            <person name="Marialigeti K."/>
            <person name="Mathe I."/>
            <person name="Koncz M."/>
            <person name="Schumann P."/>
            <person name="Toth E."/>
        </authorList>
    </citation>
    <scope>NUCLEOTIDE SEQUENCE [LARGE SCALE GENOMIC DNA]</scope>
    <source>
        <strain evidence="6 7">SA-279</strain>
    </source>
</reference>
<keyword evidence="4" id="KW-0804">Transcription</keyword>
<sequence>MSNVIIKSFPQSHVDVAAALPSLHAGLDIGSSTSRRSLGERRLTKNARMIAIIAERLSSVMAFGTLEDADLYTIGQLSDYLQVSLRTLRFYEQSGLLRPHRDGMKRLYTRDDLDRLKVIVTLREMEASLTAIKTLMSTLVESGDEKSVIGEIDAMLDDLTRGNRQRIEELERVNRRIAETLGRLRAN</sequence>
<evidence type="ECO:0000313" key="7">
    <source>
        <dbReference type="Proteomes" id="UP000292781"/>
    </source>
</evidence>
<keyword evidence="3" id="KW-0238">DNA-binding</keyword>
<organism evidence="6 7">
    <name type="scientific">Siculibacillus lacustris</name>
    <dbReference type="NCBI Taxonomy" id="1549641"/>
    <lineage>
        <taxon>Bacteria</taxon>
        <taxon>Pseudomonadati</taxon>
        <taxon>Pseudomonadota</taxon>
        <taxon>Alphaproteobacteria</taxon>
        <taxon>Hyphomicrobiales</taxon>
        <taxon>Ancalomicrobiaceae</taxon>
        <taxon>Siculibacillus</taxon>
    </lineage>
</organism>
<gene>
    <name evidence="6" type="ORF">EYW49_19265</name>
</gene>
<dbReference type="Gene3D" id="1.10.1660.10">
    <property type="match status" value="1"/>
</dbReference>